<evidence type="ECO:0000256" key="1">
    <source>
        <dbReference type="ARBA" id="ARBA00004141"/>
    </source>
</evidence>
<dbReference type="AlphaFoldDB" id="A0A0K8RQL4"/>
<evidence type="ECO:0000256" key="7">
    <source>
        <dbReference type="SAM" id="Phobius"/>
    </source>
</evidence>
<organism evidence="8">
    <name type="scientific">Ixodes ricinus</name>
    <name type="common">Common tick</name>
    <name type="synonym">Acarus ricinus</name>
    <dbReference type="NCBI Taxonomy" id="34613"/>
    <lineage>
        <taxon>Eukaryota</taxon>
        <taxon>Metazoa</taxon>
        <taxon>Ecdysozoa</taxon>
        <taxon>Arthropoda</taxon>
        <taxon>Chelicerata</taxon>
        <taxon>Arachnida</taxon>
        <taxon>Acari</taxon>
        <taxon>Parasitiformes</taxon>
        <taxon>Ixodida</taxon>
        <taxon>Ixodoidea</taxon>
        <taxon>Ixodidae</taxon>
        <taxon>Ixodinae</taxon>
        <taxon>Ixodes</taxon>
    </lineage>
</organism>
<feature type="transmembrane region" description="Helical" evidence="7">
    <location>
        <begin position="26"/>
        <end position="48"/>
    </location>
</feature>
<comment type="similarity">
    <text evidence="2">Belongs to the SVP26 family.</text>
</comment>
<dbReference type="Pfam" id="PF04148">
    <property type="entry name" value="Erv26"/>
    <property type="match status" value="1"/>
</dbReference>
<dbReference type="InterPro" id="IPR007277">
    <property type="entry name" value="Svp26/Tex261"/>
</dbReference>
<dbReference type="GO" id="GO:0030134">
    <property type="term" value="C:COPII-coated ER to Golgi transport vesicle"/>
    <property type="evidence" value="ECO:0007669"/>
    <property type="project" value="TreeGrafter"/>
</dbReference>
<dbReference type="GO" id="GO:0006888">
    <property type="term" value="P:endoplasmic reticulum to Golgi vesicle-mediated transport"/>
    <property type="evidence" value="ECO:0007669"/>
    <property type="project" value="InterPro"/>
</dbReference>
<evidence type="ECO:0000256" key="2">
    <source>
        <dbReference type="ARBA" id="ARBA00008096"/>
    </source>
</evidence>
<protein>
    <recommendedName>
        <fullName evidence="3">Protein TEX261</fullName>
    </recommendedName>
</protein>
<sequence>KCSRSLFLTLQSSWSVIVRICDVKPAFVYLTVRFVPCAVSAAGLYYVAELVEEFTVMTGKIIRILILLTLAVYAGLFVFEDLPLTMIGCGVLSQVMHLLVLRSFPFFNLYSVPFLLASVLVVVNHILAFSFFSGKVYAFSEVLAYFTICLWLVPFAFVVSLNANDSVLPTLAEKRPLLNDDNDVVSNYFSQRNKRYGLLFFFNKAKESILPQRIKKVF</sequence>
<feature type="transmembrane region" description="Helical" evidence="7">
    <location>
        <begin position="60"/>
        <end position="78"/>
    </location>
</feature>
<feature type="transmembrane region" description="Helical" evidence="7">
    <location>
        <begin position="144"/>
        <end position="164"/>
    </location>
</feature>
<evidence type="ECO:0000256" key="4">
    <source>
        <dbReference type="ARBA" id="ARBA00022692"/>
    </source>
</evidence>
<proteinExistence type="evidence at transcript level"/>
<keyword evidence="6 7" id="KW-0472">Membrane</keyword>
<dbReference type="GO" id="GO:0097020">
    <property type="term" value="F:COPII receptor activity"/>
    <property type="evidence" value="ECO:0007669"/>
    <property type="project" value="InterPro"/>
</dbReference>
<keyword evidence="4 7" id="KW-0812">Transmembrane</keyword>
<evidence type="ECO:0000256" key="6">
    <source>
        <dbReference type="ARBA" id="ARBA00023136"/>
    </source>
</evidence>
<dbReference type="PANTHER" id="PTHR13144:SF0">
    <property type="entry name" value="PROTEIN TEX261"/>
    <property type="match status" value="1"/>
</dbReference>
<accession>A0A0K8RQL4</accession>
<dbReference type="GO" id="GO:0000139">
    <property type="term" value="C:Golgi membrane"/>
    <property type="evidence" value="ECO:0007669"/>
    <property type="project" value="TreeGrafter"/>
</dbReference>
<evidence type="ECO:0000256" key="3">
    <source>
        <dbReference type="ARBA" id="ARBA00017877"/>
    </source>
</evidence>
<evidence type="ECO:0000313" key="8">
    <source>
        <dbReference type="EMBL" id="JAA73351.1"/>
    </source>
</evidence>
<feature type="transmembrane region" description="Helical" evidence="7">
    <location>
        <begin position="84"/>
        <end position="101"/>
    </location>
</feature>
<feature type="transmembrane region" description="Helical" evidence="7">
    <location>
        <begin position="113"/>
        <end position="132"/>
    </location>
</feature>
<comment type="subcellular location">
    <subcellularLocation>
        <location evidence="1">Membrane</location>
        <topology evidence="1">Multi-pass membrane protein</topology>
    </subcellularLocation>
</comment>
<feature type="non-terminal residue" evidence="8">
    <location>
        <position position="1"/>
    </location>
</feature>
<dbReference type="PANTHER" id="PTHR13144">
    <property type="entry name" value="TEX261 PROTEIN"/>
    <property type="match status" value="1"/>
</dbReference>
<evidence type="ECO:0000256" key="5">
    <source>
        <dbReference type="ARBA" id="ARBA00022989"/>
    </source>
</evidence>
<dbReference type="EMBL" id="GADI01000457">
    <property type="protein sequence ID" value="JAA73351.1"/>
    <property type="molecule type" value="mRNA"/>
</dbReference>
<keyword evidence="5 7" id="KW-1133">Transmembrane helix</keyword>
<reference evidence="8" key="1">
    <citation type="submission" date="2012-12" db="EMBL/GenBank/DDBJ databases">
        <title>Identification and characterization of a phenylalanine ammonia-lyase gene family in Isatis indigotica Fort.</title>
        <authorList>
            <person name="Liu Q."/>
            <person name="Chen J."/>
            <person name="Zhou X."/>
            <person name="Di P."/>
            <person name="Xiao Y."/>
            <person name="Xuan H."/>
            <person name="Zhang L."/>
            <person name="Chen W."/>
        </authorList>
    </citation>
    <scope>NUCLEOTIDE SEQUENCE</scope>
    <source>
        <tissue evidence="8">Salivary gland</tissue>
    </source>
</reference>
<dbReference type="GO" id="GO:0005789">
    <property type="term" value="C:endoplasmic reticulum membrane"/>
    <property type="evidence" value="ECO:0007669"/>
    <property type="project" value="TreeGrafter"/>
</dbReference>
<name>A0A0K8RQL4_IXORI</name>